<dbReference type="PRINTS" id="PR00081">
    <property type="entry name" value="GDHRDH"/>
</dbReference>
<gene>
    <name evidence="4" type="ORF">SAMN05660226_01849</name>
</gene>
<evidence type="ECO:0000313" key="5">
    <source>
        <dbReference type="Proteomes" id="UP000190541"/>
    </source>
</evidence>
<dbReference type="Gene3D" id="3.40.50.720">
    <property type="entry name" value="NAD(P)-binding Rossmann-like Domain"/>
    <property type="match status" value="1"/>
</dbReference>
<proteinExistence type="inferred from homology"/>
<organism evidence="4 5">
    <name type="scientific">Parapedobacter luteus</name>
    <dbReference type="NCBI Taxonomy" id="623280"/>
    <lineage>
        <taxon>Bacteria</taxon>
        <taxon>Pseudomonadati</taxon>
        <taxon>Bacteroidota</taxon>
        <taxon>Sphingobacteriia</taxon>
        <taxon>Sphingobacteriales</taxon>
        <taxon>Sphingobacteriaceae</taxon>
        <taxon>Parapedobacter</taxon>
    </lineage>
</organism>
<dbReference type="STRING" id="623280.SAMN05660226_01849"/>
<keyword evidence="2" id="KW-0560">Oxidoreductase</keyword>
<evidence type="ECO:0000313" key="4">
    <source>
        <dbReference type="EMBL" id="SKB54422.1"/>
    </source>
</evidence>
<evidence type="ECO:0000256" key="2">
    <source>
        <dbReference type="ARBA" id="ARBA00023002"/>
    </source>
</evidence>
<dbReference type="PRINTS" id="PR00080">
    <property type="entry name" value="SDRFAMILY"/>
</dbReference>
<dbReference type="InterPro" id="IPR036291">
    <property type="entry name" value="NAD(P)-bd_dom_sf"/>
</dbReference>
<dbReference type="SUPFAM" id="SSF51735">
    <property type="entry name" value="NAD(P)-binding Rossmann-fold domains"/>
    <property type="match status" value="1"/>
</dbReference>
<dbReference type="RefSeq" id="WP_079716565.1">
    <property type="nucleotide sequence ID" value="NZ_FUYS01000004.1"/>
</dbReference>
<comment type="similarity">
    <text evidence="1 3">Belongs to the short-chain dehydrogenases/reductases (SDR) family.</text>
</comment>
<dbReference type="CDD" id="cd05374">
    <property type="entry name" value="17beta-HSD-like_SDR_c"/>
    <property type="match status" value="1"/>
</dbReference>
<dbReference type="PANTHER" id="PTHR44169">
    <property type="entry name" value="NADPH-DEPENDENT 1-ACYLDIHYDROXYACETONE PHOSPHATE REDUCTASE"/>
    <property type="match status" value="1"/>
</dbReference>
<dbReference type="Pfam" id="PF00106">
    <property type="entry name" value="adh_short"/>
    <property type="match status" value="1"/>
</dbReference>
<protein>
    <submittedName>
        <fullName evidence="4">Short-chain dehydrogenase</fullName>
    </submittedName>
</protein>
<dbReference type="OrthoDB" id="1235794at2"/>
<sequence>MKKVVLITGASAGMGKETAKLLAQNGYEVYGAARRQERLEDLKAFGVNPIVLDVTKDETITACVKHILAETGGRIDILVNSAGFGSHGAIEDVSINDAKHQLEVNVFGAMRLTQLVLPYMRRNKFGKIVNISSVGGKLAGPLGGWYHASKFALEGLSDSLRNEVKPFGIDVILIEPGAIKSEWSNIAYDNLMKTSGNGAYKDMVSKFANMIKNSDDKSSDPIIIAELIKKAIESKSPKARYAKGYLAKPILFVKKITSDKLMDKILASQIK</sequence>
<dbReference type="GO" id="GO:0016491">
    <property type="term" value="F:oxidoreductase activity"/>
    <property type="evidence" value="ECO:0007669"/>
    <property type="project" value="UniProtKB-KW"/>
</dbReference>
<dbReference type="AlphaFoldDB" id="A0A1T5C4A8"/>
<name>A0A1T5C4A8_9SPHI</name>
<dbReference type="PANTHER" id="PTHR44169:SF6">
    <property type="entry name" value="NADPH-DEPENDENT 1-ACYLDIHYDROXYACETONE PHOSPHATE REDUCTASE"/>
    <property type="match status" value="1"/>
</dbReference>
<keyword evidence="5" id="KW-1185">Reference proteome</keyword>
<dbReference type="Proteomes" id="UP000190541">
    <property type="component" value="Unassembled WGS sequence"/>
</dbReference>
<evidence type="ECO:0000256" key="1">
    <source>
        <dbReference type="ARBA" id="ARBA00006484"/>
    </source>
</evidence>
<dbReference type="NCBIfam" id="NF004826">
    <property type="entry name" value="PRK06182.1"/>
    <property type="match status" value="1"/>
</dbReference>
<dbReference type="InterPro" id="IPR002347">
    <property type="entry name" value="SDR_fam"/>
</dbReference>
<dbReference type="EMBL" id="FUYS01000004">
    <property type="protein sequence ID" value="SKB54422.1"/>
    <property type="molecule type" value="Genomic_DNA"/>
</dbReference>
<reference evidence="4 5" key="1">
    <citation type="submission" date="2017-02" db="EMBL/GenBank/DDBJ databases">
        <authorList>
            <person name="Peterson S.W."/>
        </authorList>
    </citation>
    <scope>NUCLEOTIDE SEQUENCE [LARGE SCALE GENOMIC DNA]</scope>
    <source>
        <strain evidence="4 5">DSM 22899</strain>
    </source>
</reference>
<evidence type="ECO:0000256" key="3">
    <source>
        <dbReference type="RuleBase" id="RU000363"/>
    </source>
</evidence>
<accession>A0A1T5C4A8</accession>